<feature type="non-terminal residue" evidence="1">
    <location>
        <position position="91"/>
    </location>
</feature>
<dbReference type="EMBL" id="ML977561">
    <property type="protein sequence ID" value="KAF2005783.1"/>
    <property type="molecule type" value="Genomic_DNA"/>
</dbReference>
<organism evidence="1 2">
    <name type="scientific">Amniculicola lignicola CBS 123094</name>
    <dbReference type="NCBI Taxonomy" id="1392246"/>
    <lineage>
        <taxon>Eukaryota</taxon>
        <taxon>Fungi</taxon>
        <taxon>Dikarya</taxon>
        <taxon>Ascomycota</taxon>
        <taxon>Pezizomycotina</taxon>
        <taxon>Dothideomycetes</taxon>
        <taxon>Pleosporomycetidae</taxon>
        <taxon>Pleosporales</taxon>
        <taxon>Amniculicolaceae</taxon>
        <taxon>Amniculicola</taxon>
    </lineage>
</organism>
<name>A0A6A5WVE6_9PLEO</name>
<evidence type="ECO:0000313" key="2">
    <source>
        <dbReference type="Proteomes" id="UP000799779"/>
    </source>
</evidence>
<protein>
    <submittedName>
        <fullName evidence="1">Uncharacterized protein</fullName>
    </submittedName>
</protein>
<sequence>EPETSPNPPTHSLTLLSRADKWCNFHPSVSQSQGCDYDRWNGNRKYTVGVGERFGVSCWSVGKVVSGNNKWDYIPGWGCWISAHWTNNGCE</sequence>
<feature type="non-terminal residue" evidence="1">
    <location>
        <position position="1"/>
    </location>
</feature>
<proteinExistence type="predicted"/>
<accession>A0A6A5WVE6</accession>
<keyword evidence="2" id="KW-1185">Reference proteome</keyword>
<gene>
    <name evidence="1" type="ORF">P154DRAFT_381873</name>
</gene>
<dbReference type="Proteomes" id="UP000799779">
    <property type="component" value="Unassembled WGS sequence"/>
</dbReference>
<dbReference type="AlphaFoldDB" id="A0A6A5WVE6"/>
<evidence type="ECO:0000313" key="1">
    <source>
        <dbReference type="EMBL" id="KAF2005783.1"/>
    </source>
</evidence>
<reference evidence="1" key="1">
    <citation type="journal article" date="2020" name="Stud. Mycol.">
        <title>101 Dothideomycetes genomes: a test case for predicting lifestyles and emergence of pathogens.</title>
        <authorList>
            <person name="Haridas S."/>
            <person name="Albert R."/>
            <person name="Binder M."/>
            <person name="Bloem J."/>
            <person name="Labutti K."/>
            <person name="Salamov A."/>
            <person name="Andreopoulos B."/>
            <person name="Baker S."/>
            <person name="Barry K."/>
            <person name="Bills G."/>
            <person name="Bluhm B."/>
            <person name="Cannon C."/>
            <person name="Castanera R."/>
            <person name="Culley D."/>
            <person name="Daum C."/>
            <person name="Ezra D."/>
            <person name="Gonzalez J."/>
            <person name="Henrissat B."/>
            <person name="Kuo A."/>
            <person name="Liang C."/>
            <person name="Lipzen A."/>
            <person name="Lutzoni F."/>
            <person name="Magnuson J."/>
            <person name="Mondo S."/>
            <person name="Nolan M."/>
            <person name="Ohm R."/>
            <person name="Pangilinan J."/>
            <person name="Park H.-J."/>
            <person name="Ramirez L."/>
            <person name="Alfaro M."/>
            <person name="Sun H."/>
            <person name="Tritt A."/>
            <person name="Yoshinaga Y."/>
            <person name="Zwiers L.-H."/>
            <person name="Turgeon B."/>
            <person name="Goodwin S."/>
            <person name="Spatafora J."/>
            <person name="Crous P."/>
            <person name="Grigoriev I."/>
        </authorList>
    </citation>
    <scope>NUCLEOTIDE SEQUENCE</scope>
    <source>
        <strain evidence="1">CBS 123094</strain>
    </source>
</reference>
<dbReference type="OrthoDB" id="3477104at2759"/>